<feature type="signal peptide" evidence="4">
    <location>
        <begin position="1"/>
        <end position="19"/>
    </location>
</feature>
<reference evidence="6" key="1">
    <citation type="journal article" date="2021" name="PeerJ">
        <title>Extensive microbial diversity within the chicken gut microbiome revealed by metagenomics and culture.</title>
        <authorList>
            <person name="Gilroy R."/>
            <person name="Ravi A."/>
            <person name="Getino M."/>
            <person name="Pursley I."/>
            <person name="Horton D.L."/>
            <person name="Alikhan N.F."/>
            <person name="Baker D."/>
            <person name="Gharbi K."/>
            <person name="Hall N."/>
            <person name="Watson M."/>
            <person name="Adriaenssens E.M."/>
            <person name="Foster-Nyarko E."/>
            <person name="Jarju S."/>
            <person name="Secka A."/>
            <person name="Antonio M."/>
            <person name="Oren A."/>
            <person name="Chaudhuri R.R."/>
            <person name="La Ragione R."/>
            <person name="Hildebrand F."/>
            <person name="Pallen M.J."/>
        </authorList>
    </citation>
    <scope>NUCLEOTIDE SEQUENCE</scope>
    <source>
        <strain evidence="6">ChiHejej3B27-3195</strain>
    </source>
</reference>
<dbReference type="GO" id="GO:0016020">
    <property type="term" value="C:membrane"/>
    <property type="evidence" value="ECO:0007669"/>
    <property type="project" value="InterPro"/>
</dbReference>
<feature type="region of interest" description="Disordered" evidence="2">
    <location>
        <begin position="63"/>
        <end position="87"/>
    </location>
</feature>
<evidence type="ECO:0000259" key="5">
    <source>
        <dbReference type="Pfam" id="PF00892"/>
    </source>
</evidence>
<dbReference type="EMBL" id="DXGD01000385">
    <property type="protein sequence ID" value="HIX00550.1"/>
    <property type="molecule type" value="Genomic_DNA"/>
</dbReference>
<feature type="transmembrane region" description="Helical" evidence="3">
    <location>
        <begin position="226"/>
        <end position="249"/>
    </location>
</feature>
<feature type="transmembrane region" description="Helical" evidence="3">
    <location>
        <begin position="291"/>
        <end position="310"/>
    </location>
</feature>
<proteinExistence type="inferred from homology"/>
<feature type="compositionally biased region" description="Basic and acidic residues" evidence="2">
    <location>
        <begin position="63"/>
        <end position="75"/>
    </location>
</feature>
<organism evidence="6 7">
    <name type="scientific">Candidatus Nesterenkonia stercoripullorum</name>
    <dbReference type="NCBI Taxonomy" id="2838701"/>
    <lineage>
        <taxon>Bacteria</taxon>
        <taxon>Bacillati</taxon>
        <taxon>Actinomycetota</taxon>
        <taxon>Actinomycetes</taxon>
        <taxon>Micrococcales</taxon>
        <taxon>Micrococcaceae</taxon>
        <taxon>Nesterenkonia</taxon>
    </lineage>
</organism>
<feature type="transmembrane region" description="Helical" evidence="3">
    <location>
        <begin position="193"/>
        <end position="214"/>
    </location>
</feature>
<dbReference type="InterPro" id="IPR037185">
    <property type="entry name" value="EmrE-like"/>
</dbReference>
<evidence type="ECO:0000256" key="1">
    <source>
        <dbReference type="ARBA" id="ARBA00007362"/>
    </source>
</evidence>
<evidence type="ECO:0000256" key="3">
    <source>
        <dbReference type="SAM" id="Phobius"/>
    </source>
</evidence>
<feature type="transmembrane region" description="Helical" evidence="3">
    <location>
        <begin position="104"/>
        <end position="121"/>
    </location>
</feature>
<evidence type="ECO:0000256" key="4">
    <source>
        <dbReference type="SAM" id="SignalP"/>
    </source>
</evidence>
<dbReference type="AlphaFoldDB" id="A0A9D2A928"/>
<comment type="caution">
    <text evidence="6">The sequence shown here is derived from an EMBL/GenBank/DDBJ whole genome shotgun (WGS) entry which is preliminary data.</text>
</comment>
<comment type="similarity">
    <text evidence="1">Belongs to the EamA transporter family.</text>
</comment>
<name>A0A9D2A928_9MICC</name>
<feature type="chain" id="PRO_5038779602" evidence="4">
    <location>
        <begin position="20"/>
        <end position="352"/>
    </location>
</feature>
<feature type="transmembrane region" description="Helical" evidence="3">
    <location>
        <begin position="36"/>
        <end position="55"/>
    </location>
</feature>
<evidence type="ECO:0000313" key="6">
    <source>
        <dbReference type="EMBL" id="HIX00550.1"/>
    </source>
</evidence>
<dbReference type="PANTHER" id="PTHR22911">
    <property type="entry name" value="ACYL-MALONYL CONDENSING ENZYME-RELATED"/>
    <property type="match status" value="1"/>
</dbReference>
<keyword evidence="4" id="KW-0732">Signal</keyword>
<keyword evidence="3" id="KW-0812">Transmembrane</keyword>
<feature type="transmembrane region" description="Helical" evidence="3">
    <location>
        <begin position="127"/>
        <end position="148"/>
    </location>
</feature>
<feature type="transmembrane region" description="Helical" evidence="3">
    <location>
        <begin position="261"/>
        <end position="279"/>
    </location>
</feature>
<sequence length="352" mass="36536">MISRTQGILLMVLGTMALAASASIIAAIDGEPLSVAAWRCLFAVPMLAPFAWWEYRRHRIAHDRSRGERRSRERSPAGPEAHTGAGSAVTADAGTATFIPRRTIIGATVAGVALGADYSFYNVAIEGIGPGLATVLINLQLVILPLIAWAVDGVRPMRQLAVIVPLMLFGVIMTAGIFAPSASSAPGASGTGVPLSGVLAGIAAGAGYATYLAIIRRTAPTTSRPAPFTVLATVCLSAGLVCLLGAAVSGRLSVPHTAPEWGWLLALALIGQVITYLCFNTAMTAITETASSTLMLLSAVFALAMAAIFFGELPTVWQLVGCALILAGAWWASMLAARHARAVRRLHGTGKP</sequence>
<keyword evidence="3" id="KW-0472">Membrane</keyword>
<dbReference type="SUPFAM" id="SSF103481">
    <property type="entry name" value="Multidrug resistance efflux transporter EmrE"/>
    <property type="match status" value="2"/>
</dbReference>
<accession>A0A9D2A928</accession>
<reference evidence="6" key="2">
    <citation type="submission" date="2021-04" db="EMBL/GenBank/DDBJ databases">
        <authorList>
            <person name="Gilroy R."/>
        </authorList>
    </citation>
    <scope>NUCLEOTIDE SEQUENCE</scope>
    <source>
        <strain evidence="6">ChiHejej3B27-3195</strain>
    </source>
</reference>
<gene>
    <name evidence="6" type="ORF">H9871_10460</name>
</gene>
<dbReference type="PANTHER" id="PTHR22911:SF79">
    <property type="entry name" value="MOBA-LIKE NTP TRANSFERASE DOMAIN-CONTAINING PROTEIN"/>
    <property type="match status" value="1"/>
</dbReference>
<feature type="transmembrane region" description="Helical" evidence="3">
    <location>
        <begin position="316"/>
        <end position="337"/>
    </location>
</feature>
<keyword evidence="3" id="KW-1133">Transmembrane helix</keyword>
<evidence type="ECO:0000256" key="2">
    <source>
        <dbReference type="SAM" id="MobiDB-lite"/>
    </source>
</evidence>
<dbReference type="Pfam" id="PF00892">
    <property type="entry name" value="EamA"/>
    <property type="match status" value="1"/>
</dbReference>
<evidence type="ECO:0000313" key="7">
    <source>
        <dbReference type="Proteomes" id="UP000824151"/>
    </source>
</evidence>
<dbReference type="InterPro" id="IPR000620">
    <property type="entry name" value="EamA_dom"/>
</dbReference>
<feature type="domain" description="EamA" evidence="5">
    <location>
        <begin position="196"/>
        <end position="333"/>
    </location>
</feature>
<protein>
    <submittedName>
        <fullName evidence="6">DMT family transporter</fullName>
    </submittedName>
</protein>
<feature type="transmembrane region" description="Helical" evidence="3">
    <location>
        <begin position="160"/>
        <end position="181"/>
    </location>
</feature>
<dbReference type="Proteomes" id="UP000824151">
    <property type="component" value="Unassembled WGS sequence"/>
</dbReference>